<sequence length="105" mass="11902">MRFYIVLALLSYLVALAFAAPLTDYVMLRNNAYSSKVKVYTMPKSKCVNVDRAFNKPDTMIYIVGRSVELYSGADCKSKFYTSRTSPGGVVPFYRSIRSFKVTKN</sequence>
<proteinExistence type="predicted"/>
<comment type="caution">
    <text evidence="2">The sequence shown here is derived from an EMBL/GenBank/DDBJ whole genome shotgun (WGS) entry which is preliminary data.</text>
</comment>
<evidence type="ECO:0000256" key="1">
    <source>
        <dbReference type="SAM" id="SignalP"/>
    </source>
</evidence>
<evidence type="ECO:0000313" key="3">
    <source>
        <dbReference type="Proteomes" id="UP001151516"/>
    </source>
</evidence>
<dbReference type="AlphaFoldDB" id="A0A9W8L3J0"/>
<feature type="chain" id="PRO_5040776684" evidence="1">
    <location>
        <begin position="20"/>
        <end position="105"/>
    </location>
</feature>
<dbReference type="OrthoDB" id="5575626at2759"/>
<keyword evidence="3" id="KW-1185">Reference proteome</keyword>
<feature type="signal peptide" evidence="1">
    <location>
        <begin position="1"/>
        <end position="19"/>
    </location>
</feature>
<accession>A0A9W8L3J0</accession>
<evidence type="ECO:0000313" key="2">
    <source>
        <dbReference type="EMBL" id="KAJ2686582.1"/>
    </source>
</evidence>
<dbReference type="Proteomes" id="UP001151516">
    <property type="component" value="Unassembled WGS sequence"/>
</dbReference>
<organism evidence="2 3">
    <name type="scientific">Coemansia spiralis</name>
    <dbReference type="NCBI Taxonomy" id="417178"/>
    <lineage>
        <taxon>Eukaryota</taxon>
        <taxon>Fungi</taxon>
        <taxon>Fungi incertae sedis</taxon>
        <taxon>Zoopagomycota</taxon>
        <taxon>Kickxellomycotina</taxon>
        <taxon>Kickxellomycetes</taxon>
        <taxon>Kickxellales</taxon>
        <taxon>Kickxellaceae</taxon>
        <taxon>Coemansia</taxon>
    </lineage>
</organism>
<reference evidence="2" key="1">
    <citation type="submission" date="2022-07" db="EMBL/GenBank/DDBJ databases">
        <title>Phylogenomic reconstructions and comparative analyses of Kickxellomycotina fungi.</title>
        <authorList>
            <person name="Reynolds N.K."/>
            <person name="Stajich J.E."/>
            <person name="Barry K."/>
            <person name="Grigoriev I.V."/>
            <person name="Crous P."/>
            <person name="Smith M.E."/>
        </authorList>
    </citation>
    <scope>NUCLEOTIDE SEQUENCE</scope>
    <source>
        <strain evidence="2">CBS 109367</strain>
    </source>
</reference>
<keyword evidence="1" id="KW-0732">Signal</keyword>
<dbReference type="EMBL" id="JANBTX010000101">
    <property type="protein sequence ID" value="KAJ2686582.1"/>
    <property type="molecule type" value="Genomic_DNA"/>
</dbReference>
<protein>
    <submittedName>
        <fullName evidence="2">Uncharacterized protein</fullName>
    </submittedName>
</protein>
<name>A0A9W8L3J0_9FUNG</name>
<gene>
    <name evidence="2" type="ORF">IWW39_003524</name>
</gene>